<accession>A0AAV4VZB6</accession>
<protein>
    <submittedName>
        <fullName evidence="2">Uncharacterized protein</fullName>
    </submittedName>
</protein>
<comment type="caution">
    <text evidence="2">The sequence shown here is derived from an EMBL/GenBank/DDBJ whole genome shotgun (WGS) entry which is preliminary data.</text>
</comment>
<feature type="compositionally biased region" description="Basic residues" evidence="1">
    <location>
        <begin position="17"/>
        <end position="36"/>
    </location>
</feature>
<gene>
    <name evidence="2" type="ORF">CDAR_441831</name>
</gene>
<evidence type="ECO:0000256" key="1">
    <source>
        <dbReference type="SAM" id="MobiDB-lite"/>
    </source>
</evidence>
<keyword evidence="3" id="KW-1185">Reference proteome</keyword>
<organism evidence="2 3">
    <name type="scientific">Caerostris darwini</name>
    <dbReference type="NCBI Taxonomy" id="1538125"/>
    <lineage>
        <taxon>Eukaryota</taxon>
        <taxon>Metazoa</taxon>
        <taxon>Ecdysozoa</taxon>
        <taxon>Arthropoda</taxon>
        <taxon>Chelicerata</taxon>
        <taxon>Arachnida</taxon>
        <taxon>Araneae</taxon>
        <taxon>Araneomorphae</taxon>
        <taxon>Entelegynae</taxon>
        <taxon>Araneoidea</taxon>
        <taxon>Araneidae</taxon>
        <taxon>Caerostris</taxon>
    </lineage>
</organism>
<evidence type="ECO:0000313" key="3">
    <source>
        <dbReference type="Proteomes" id="UP001054837"/>
    </source>
</evidence>
<proteinExistence type="predicted"/>
<name>A0AAV4VZB6_9ARAC</name>
<sequence>MQKRKNGEKKNYLYHRNVSHNHRITAHEKIRQKKKKSSDGADDENYFNRIMGCIEQLTNPTSKSGDLVHLQFSEAQSYVRSDYCKWSLNSPPNASTFGDK</sequence>
<feature type="region of interest" description="Disordered" evidence="1">
    <location>
        <begin position="1"/>
        <end position="44"/>
    </location>
</feature>
<dbReference type="AlphaFoldDB" id="A0AAV4VZB6"/>
<evidence type="ECO:0000313" key="2">
    <source>
        <dbReference type="EMBL" id="GIY75029.1"/>
    </source>
</evidence>
<dbReference type="EMBL" id="BPLQ01013819">
    <property type="protein sequence ID" value="GIY75029.1"/>
    <property type="molecule type" value="Genomic_DNA"/>
</dbReference>
<reference evidence="2 3" key="1">
    <citation type="submission" date="2021-06" db="EMBL/GenBank/DDBJ databases">
        <title>Caerostris darwini draft genome.</title>
        <authorList>
            <person name="Kono N."/>
            <person name="Arakawa K."/>
        </authorList>
    </citation>
    <scope>NUCLEOTIDE SEQUENCE [LARGE SCALE GENOMIC DNA]</scope>
</reference>
<dbReference type="Proteomes" id="UP001054837">
    <property type="component" value="Unassembled WGS sequence"/>
</dbReference>